<keyword evidence="3" id="KW-1185">Reference proteome</keyword>
<reference evidence="3" key="1">
    <citation type="submission" date="2016-07" db="EMBL/GenBank/DDBJ databases">
        <title>Frankia sp. NRRL B-16219 Genome sequencing.</title>
        <authorList>
            <person name="Ghodhbane-Gtari F."/>
            <person name="Swanson E."/>
            <person name="Gueddou A."/>
            <person name="Louati M."/>
            <person name="Nouioui I."/>
            <person name="Hezbri K."/>
            <person name="Abebe-Akele F."/>
            <person name="Simpson S."/>
            <person name="Morris K."/>
            <person name="Thomas K."/>
            <person name="Gtari M."/>
            <person name="Tisa L.S."/>
        </authorList>
    </citation>
    <scope>NUCLEOTIDE SEQUENCE [LARGE SCALE GENOMIC DNA]</scope>
    <source>
        <strain evidence="3">NRRL B-16219</strain>
    </source>
</reference>
<dbReference type="EMBL" id="MAXA01000241">
    <property type="protein sequence ID" value="OHV23100.1"/>
    <property type="molecule type" value="Genomic_DNA"/>
</dbReference>
<name>A0A1S1PN51_9ACTN</name>
<accession>A0A1S1PN51</accession>
<feature type="region of interest" description="Disordered" evidence="1">
    <location>
        <begin position="33"/>
        <end position="60"/>
    </location>
</feature>
<comment type="caution">
    <text evidence="2">The sequence shown here is derived from an EMBL/GenBank/DDBJ whole genome shotgun (WGS) entry which is preliminary data.</text>
</comment>
<evidence type="ECO:0000313" key="2">
    <source>
        <dbReference type="EMBL" id="OHV23100.1"/>
    </source>
</evidence>
<proteinExistence type="predicted"/>
<organism evidence="2 3">
    <name type="scientific">Parafrankia soli</name>
    <dbReference type="NCBI Taxonomy" id="2599596"/>
    <lineage>
        <taxon>Bacteria</taxon>
        <taxon>Bacillati</taxon>
        <taxon>Actinomycetota</taxon>
        <taxon>Actinomycetes</taxon>
        <taxon>Frankiales</taxon>
        <taxon>Frankiaceae</taxon>
        <taxon>Parafrankia</taxon>
    </lineage>
</organism>
<dbReference type="AlphaFoldDB" id="A0A1S1PN51"/>
<dbReference type="Proteomes" id="UP000179769">
    <property type="component" value="Unassembled WGS sequence"/>
</dbReference>
<gene>
    <name evidence="2" type="ORF">BBK14_24580</name>
</gene>
<sequence length="72" mass="7608">MEADWSRAEVNVTQRGDVERIALSGAGDLDAAAGAAEAPAGRHVPEGRRPAVRPPANGGAARIGYRTEWWRG</sequence>
<protein>
    <submittedName>
        <fullName evidence="2">Uncharacterized protein</fullName>
    </submittedName>
</protein>
<evidence type="ECO:0000256" key="1">
    <source>
        <dbReference type="SAM" id="MobiDB-lite"/>
    </source>
</evidence>
<evidence type="ECO:0000313" key="3">
    <source>
        <dbReference type="Proteomes" id="UP000179769"/>
    </source>
</evidence>